<dbReference type="RefSeq" id="WP_119887269.1">
    <property type="nucleotide sequence ID" value="NZ_CP067169.1"/>
</dbReference>
<comment type="caution">
    <text evidence="3">The sequence shown here is derived from an EMBL/GenBank/DDBJ whole genome shotgun (WGS) entry which is preliminary data.</text>
</comment>
<dbReference type="InterPro" id="IPR036291">
    <property type="entry name" value="NAD(P)-bd_dom_sf"/>
</dbReference>
<evidence type="ECO:0000256" key="1">
    <source>
        <dbReference type="ARBA" id="ARBA00023002"/>
    </source>
</evidence>
<keyword evidence="4" id="KW-1185">Reference proteome</keyword>
<proteinExistence type="predicted"/>
<keyword evidence="1" id="KW-0560">Oxidoreductase</keyword>
<dbReference type="InterPro" id="IPR028939">
    <property type="entry name" value="P5C_Rdtase_cat_N"/>
</dbReference>
<dbReference type="Pfam" id="PF03807">
    <property type="entry name" value="F420_oxidored"/>
    <property type="match status" value="1"/>
</dbReference>
<evidence type="ECO:0000313" key="4">
    <source>
        <dbReference type="Proteomes" id="UP000285530"/>
    </source>
</evidence>
<organism evidence="3 4">
    <name type="scientific">Paracoccus aestuarii</name>
    <dbReference type="NCBI Taxonomy" id="453842"/>
    <lineage>
        <taxon>Bacteria</taxon>
        <taxon>Pseudomonadati</taxon>
        <taxon>Pseudomonadota</taxon>
        <taxon>Alphaproteobacteria</taxon>
        <taxon>Rhodobacterales</taxon>
        <taxon>Paracoccaceae</taxon>
        <taxon>Paracoccus</taxon>
    </lineage>
</organism>
<dbReference type="SUPFAM" id="SSF51735">
    <property type="entry name" value="NAD(P)-binding Rossmann-fold domains"/>
    <property type="match status" value="1"/>
</dbReference>
<dbReference type="InterPro" id="IPR051267">
    <property type="entry name" value="STEAP_metalloreductase"/>
</dbReference>
<sequence>MTNELALSRTPDVRRRTNMSISIIGAGNMAKGLATRFANAGHPVTLASRDQAKAEAAARDVGNGVSSAPLASAAQSADIVVLAVPFDAAGDVIEAAGGFAGKIVVDITNPMKADFSGLSIGHTTSAAEEIQKRAPQAKVVKAFNTIFAQVLQNGGQAAGRPATVFVAGDDEAARAAVIDLARSAGFETLETGALATARYLEPAAALNITLGYGLGHGTDIAPTWQRAA</sequence>
<dbReference type="OrthoDB" id="5524287at2"/>
<reference evidence="3 4" key="1">
    <citation type="submission" date="2018-09" db="EMBL/GenBank/DDBJ databases">
        <title>Paracoccus onubensis nov. sp. a moderate halophilic bacterium isolated from Gruta de las Maravillas (Aracena, Spain).</title>
        <authorList>
            <person name="Jurado V."/>
            <person name="Gutierrez-Patricio S."/>
            <person name="Gonzalez-Pimentel J.L."/>
            <person name="Laiz L."/>
            <person name="Saiz-Jimenez C."/>
        </authorList>
    </citation>
    <scope>NUCLEOTIDE SEQUENCE [LARGE SCALE GENOMIC DNA]</scope>
    <source>
        <strain evidence="3 4">DSM 19484</strain>
    </source>
</reference>
<protein>
    <submittedName>
        <fullName evidence="3">NADPH-dependent F420 reductase</fullName>
    </submittedName>
</protein>
<evidence type="ECO:0000313" key="3">
    <source>
        <dbReference type="EMBL" id="RJK99334.1"/>
    </source>
</evidence>
<gene>
    <name evidence="3" type="ORF">D3P06_14710</name>
</gene>
<dbReference type="PANTHER" id="PTHR14239:SF10">
    <property type="entry name" value="REDUCTASE"/>
    <property type="match status" value="1"/>
</dbReference>
<dbReference type="Proteomes" id="UP000285530">
    <property type="component" value="Unassembled WGS sequence"/>
</dbReference>
<dbReference type="EMBL" id="QZEV01000096">
    <property type="protein sequence ID" value="RJK99334.1"/>
    <property type="molecule type" value="Genomic_DNA"/>
</dbReference>
<evidence type="ECO:0000259" key="2">
    <source>
        <dbReference type="Pfam" id="PF03807"/>
    </source>
</evidence>
<dbReference type="GO" id="GO:0016491">
    <property type="term" value="F:oxidoreductase activity"/>
    <property type="evidence" value="ECO:0007669"/>
    <property type="project" value="UniProtKB-KW"/>
</dbReference>
<dbReference type="Gene3D" id="3.40.50.720">
    <property type="entry name" value="NAD(P)-binding Rossmann-like Domain"/>
    <property type="match status" value="1"/>
</dbReference>
<feature type="domain" description="Pyrroline-5-carboxylate reductase catalytic N-terminal" evidence="2">
    <location>
        <begin position="21"/>
        <end position="110"/>
    </location>
</feature>
<dbReference type="PANTHER" id="PTHR14239">
    <property type="entry name" value="DUDULIN-RELATED"/>
    <property type="match status" value="1"/>
</dbReference>
<dbReference type="AlphaFoldDB" id="A0A418ZSG1"/>
<name>A0A418ZSG1_9RHOB</name>
<accession>A0A418ZSG1</accession>